<sequence>MLEKSIEQLEKNYWKKESEFPTNLIEKCFEYRKIKLSELTVEQIRLMISQKIGIEFLIGIALKKLELNILAEGNLYEGDLLDSVLKIPTEFWKKIKRKLK</sequence>
<evidence type="ECO:0000313" key="1">
    <source>
        <dbReference type="EMBL" id="OBY65815.1"/>
    </source>
</evidence>
<name>A0A1B8U1T4_9FLAO</name>
<dbReference type="STRING" id="1774273.LPB03_13555"/>
<protein>
    <submittedName>
        <fullName evidence="1">Uncharacterized protein</fullName>
    </submittedName>
</protein>
<proteinExistence type="predicted"/>
<dbReference type="Proteomes" id="UP000092584">
    <property type="component" value="Unassembled WGS sequence"/>
</dbReference>
<dbReference type="CDD" id="cd20691">
    <property type="entry name" value="CdiI_EC536-like"/>
    <property type="match status" value="1"/>
</dbReference>
<dbReference type="Pfam" id="PF18616">
    <property type="entry name" value="CdiI_3"/>
    <property type="match status" value="1"/>
</dbReference>
<dbReference type="RefSeq" id="WP_065318104.1">
    <property type="nucleotide sequence ID" value="NZ_CP017477.1"/>
</dbReference>
<keyword evidence="2" id="KW-1185">Reference proteome</keyword>
<accession>A0A1B8U1T4</accession>
<organism evidence="1 2">
    <name type="scientific">Polaribacter vadi</name>
    <dbReference type="NCBI Taxonomy" id="1774273"/>
    <lineage>
        <taxon>Bacteria</taxon>
        <taxon>Pseudomonadati</taxon>
        <taxon>Bacteroidota</taxon>
        <taxon>Flavobacteriia</taxon>
        <taxon>Flavobacteriales</taxon>
        <taxon>Flavobacteriaceae</taxon>
    </lineage>
</organism>
<dbReference type="KEGG" id="pob:LPB03_13555"/>
<dbReference type="EMBL" id="LSFM01000014">
    <property type="protein sequence ID" value="OBY65815.1"/>
    <property type="molecule type" value="Genomic_DNA"/>
</dbReference>
<dbReference type="AlphaFoldDB" id="A0A1B8U1T4"/>
<dbReference type="OrthoDB" id="4829274at2"/>
<dbReference type="InterPro" id="IPR040547">
    <property type="entry name" value="CdiI"/>
</dbReference>
<evidence type="ECO:0000313" key="2">
    <source>
        <dbReference type="Proteomes" id="UP000092584"/>
    </source>
</evidence>
<reference evidence="2" key="1">
    <citation type="submission" date="2016-02" db="EMBL/GenBank/DDBJ databases">
        <authorList>
            <person name="Shin S.-K."/>
            <person name="Yi H."/>
            <person name="Kim E."/>
        </authorList>
    </citation>
    <scope>NUCLEOTIDE SEQUENCE [LARGE SCALE GENOMIC DNA]</scope>
    <source>
        <strain evidence="2">LPB0003</strain>
    </source>
</reference>
<gene>
    <name evidence="1" type="ORF">LPB3_02905</name>
</gene>
<comment type="caution">
    <text evidence="1">The sequence shown here is derived from an EMBL/GenBank/DDBJ whole genome shotgun (WGS) entry which is preliminary data.</text>
</comment>